<keyword evidence="2" id="KW-0812">Transmembrane</keyword>
<keyword evidence="2" id="KW-0472">Membrane</keyword>
<gene>
    <name evidence="3" type="ORF">C8Q69DRAFT_288177</name>
</gene>
<dbReference type="EMBL" id="RCNU01000006">
    <property type="protein sequence ID" value="RWQ95304.1"/>
    <property type="molecule type" value="Genomic_DNA"/>
</dbReference>
<feature type="region of interest" description="Disordered" evidence="1">
    <location>
        <begin position="95"/>
        <end position="147"/>
    </location>
</feature>
<reference evidence="3 4" key="1">
    <citation type="journal article" date="2018" name="Front. Microbiol.">
        <title>Genomic and genetic insights into a cosmopolitan fungus, Paecilomyces variotii (Eurotiales).</title>
        <authorList>
            <person name="Urquhart A.S."/>
            <person name="Mondo S.J."/>
            <person name="Makela M.R."/>
            <person name="Hane J.K."/>
            <person name="Wiebenga A."/>
            <person name="He G."/>
            <person name="Mihaltcheva S."/>
            <person name="Pangilinan J."/>
            <person name="Lipzen A."/>
            <person name="Barry K."/>
            <person name="de Vries R.P."/>
            <person name="Grigoriev I.V."/>
            <person name="Idnurm A."/>
        </authorList>
    </citation>
    <scope>NUCLEOTIDE SEQUENCE [LARGE SCALE GENOMIC DNA]</scope>
    <source>
        <strain evidence="3 4">CBS 101075</strain>
    </source>
</reference>
<feature type="region of interest" description="Disordered" evidence="1">
    <location>
        <begin position="171"/>
        <end position="278"/>
    </location>
</feature>
<feature type="compositionally biased region" description="Basic and acidic residues" evidence="1">
    <location>
        <begin position="199"/>
        <end position="208"/>
    </location>
</feature>
<sequence length="278" mass="32425">MAQAQPGRPAQSRDLLVLTSIFAGLCVGCGLVLCCCLYHCIKRRRRRQELQARRRRSKMAYAHTRYLDANGRVVSQNRSRPWGGESHFHSRWPSQMLVNNSADKTRPRRHRRSRRRPLPDDFYAANSTHRAEPLQTLGEDYTSGNMYRPNKMHEEEISRPRPAHLRATRMDFDPVDEYQQHPTRERDRFSPRRGLRTGPHIDEPERGRTSRRTPYSREAPAERWRRPRENEVEYEGIRTSMQETPSIDSSRDLIDGFSASSPHSGPRLTVLGRPFALD</sequence>
<feature type="transmembrane region" description="Helical" evidence="2">
    <location>
        <begin position="15"/>
        <end position="41"/>
    </location>
</feature>
<keyword evidence="2" id="KW-1133">Transmembrane helix</keyword>
<organism evidence="3 4">
    <name type="scientific">Byssochlamys spectabilis</name>
    <name type="common">Paecilomyces variotii</name>
    <dbReference type="NCBI Taxonomy" id="264951"/>
    <lineage>
        <taxon>Eukaryota</taxon>
        <taxon>Fungi</taxon>
        <taxon>Dikarya</taxon>
        <taxon>Ascomycota</taxon>
        <taxon>Pezizomycotina</taxon>
        <taxon>Eurotiomycetes</taxon>
        <taxon>Eurotiomycetidae</taxon>
        <taxon>Eurotiales</taxon>
        <taxon>Thermoascaceae</taxon>
        <taxon>Paecilomyces</taxon>
    </lineage>
</organism>
<feature type="compositionally biased region" description="Polar residues" evidence="1">
    <location>
        <begin position="239"/>
        <end position="248"/>
    </location>
</feature>
<comment type="caution">
    <text evidence="3">The sequence shown here is derived from an EMBL/GenBank/DDBJ whole genome shotgun (WGS) entry which is preliminary data.</text>
</comment>
<proteinExistence type="predicted"/>
<feature type="compositionally biased region" description="Basic residues" evidence="1">
    <location>
        <begin position="106"/>
        <end position="116"/>
    </location>
</feature>
<feature type="compositionally biased region" description="Basic and acidic residues" evidence="1">
    <location>
        <begin position="171"/>
        <end position="190"/>
    </location>
</feature>
<feature type="compositionally biased region" description="Basic and acidic residues" evidence="1">
    <location>
        <begin position="219"/>
        <end position="231"/>
    </location>
</feature>
<dbReference type="RefSeq" id="XP_028484949.1">
    <property type="nucleotide sequence ID" value="XM_028626989.1"/>
</dbReference>
<accession>A0A443HU70</accession>
<dbReference type="VEuPathDB" id="FungiDB:C8Q69DRAFT_288177"/>
<evidence type="ECO:0000313" key="4">
    <source>
        <dbReference type="Proteomes" id="UP000283841"/>
    </source>
</evidence>
<evidence type="ECO:0000256" key="2">
    <source>
        <dbReference type="SAM" id="Phobius"/>
    </source>
</evidence>
<dbReference type="GeneID" id="39596266"/>
<evidence type="ECO:0000256" key="1">
    <source>
        <dbReference type="SAM" id="MobiDB-lite"/>
    </source>
</evidence>
<name>A0A443HU70_BYSSP</name>
<keyword evidence="4" id="KW-1185">Reference proteome</keyword>
<evidence type="ECO:0000313" key="3">
    <source>
        <dbReference type="EMBL" id="RWQ95304.1"/>
    </source>
</evidence>
<dbReference type="AlphaFoldDB" id="A0A443HU70"/>
<dbReference type="Proteomes" id="UP000283841">
    <property type="component" value="Unassembled WGS sequence"/>
</dbReference>
<protein>
    <submittedName>
        <fullName evidence="3">Uncharacterized protein</fullName>
    </submittedName>
</protein>